<dbReference type="Proteomes" id="UP000000311">
    <property type="component" value="Unassembled WGS sequence"/>
</dbReference>
<comment type="similarity">
    <text evidence="7">Belongs to the type 2 lipid phosphate phosphatase family.</text>
</comment>
<keyword evidence="4" id="KW-0256">Endoplasmic reticulum</keyword>
<organism evidence="11">
    <name type="scientific">Camponotus floridanus</name>
    <name type="common">Florida carpenter ant</name>
    <dbReference type="NCBI Taxonomy" id="104421"/>
    <lineage>
        <taxon>Eukaryota</taxon>
        <taxon>Metazoa</taxon>
        <taxon>Ecdysozoa</taxon>
        <taxon>Arthropoda</taxon>
        <taxon>Hexapoda</taxon>
        <taxon>Insecta</taxon>
        <taxon>Pterygota</taxon>
        <taxon>Neoptera</taxon>
        <taxon>Endopterygota</taxon>
        <taxon>Hymenoptera</taxon>
        <taxon>Apocrita</taxon>
        <taxon>Aculeata</taxon>
        <taxon>Formicoidea</taxon>
        <taxon>Formicidae</taxon>
        <taxon>Formicinae</taxon>
        <taxon>Camponotus</taxon>
    </lineage>
</organism>
<dbReference type="OMA" id="RMVMKAV"/>
<feature type="transmembrane region" description="Helical" evidence="8">
    <location>
        <begin position="214"/>
        <end position="235"/>
    </location>
</feature>
<dbReference type="InterPro" id="IPR000326">
    <property type="entry name" value="PAP2/HPO"/>
</dbReference>
<evidence type="ECO:0000313" key="10">
    <source>
        <dbReference type="EMBL" id="EFN62311.1"/>
    </source>
</evidence>
<proteinExistence type="inferred from homology"/>
<dbReference type="SMART" id="SM00014">
    <property type="entry name" value="acidPPc"/>
    <property type="match status" value="1"/>
</dbReference>
<sequence length="348" mass="39604">MSKEETSTISENPHYTITNSFWYYLFLFGTELGDEIFYSSFIPFLFWNIDGAVGRRVVLVWAIVMTIGQVLKDIICWPRPACPPAVRLQNKWSQEYGMPSTHAMVGFAIPFSIVSFTMNKYIYPFFVGYFIALVWCILVSMSRLYLGMHTVLDIVIGLILTIVLMIPLVPLVDITNSYIITNFWLSAILIVISIIVIVYYPLNDKWTPTRSDTAMVMSVTAGIHMGAWLSHYNGVLSASSISPPYHIVWPTYSMLGHLILRTVLGFSTIITTKVLCKCLSYTIVCAILRINCKELMKCQDYNGNQNKVFVDLIYKYVACFMIGITTVYLLPQVFSTIGIERPGFYTEM</sequence>
<dbReference type="PANTHER" id="PTHR14969:SF28">
    <property type="entry name" value="DIHYDROSPHINGOSINE 1-PHOSPHATE PHOSPHATASE LCB3-RELATED"/>
    <property type="match status" value="1"/>
</dbReference>
<evidence type="ECO:0000256" key="4">
    <source>
        <dbReference type="ARBA" id="ARBA00022824"/>
    </source>
</evidence>
<dbReference type="GO" id="GO:0006670">
    <property type="term" value="P:sphingosine metabolic process"/>
    <property type="evidence" value="ECO:0007669"/>
    <property type="project" value="TreeGrafter"/>
</dbReference>
<dbReference type="CDD" id="cd03388">
    <property type="entry name" value="PAP2_SPPase1"/>
    <property type="match status" value="1"/>
</dbReference>
<feature type="transmembrane region" description="Helical" evidence="8">
    <location>
        <begin position="151"/>
        <end position="172"/>
    </location>
</feature>
<evidence type="ECO:0000256" key="5">
    <source>
        <dbReference type="ARBA" id="ARBA00022989"/>
    </source>
</evidence>
<keyword evidence="11" id="KW-1185">Reference proteome</keyword>
<dbReference type="InParanoid" id="E2AW89"/>
<dbReference type="InterPro" id="IPR036938">
    <property type="entry name" value="PAP2/HPO_sf"/>
</dbReference>
<dbReference type="Gene3D" id="1.20.144.10">
    <property type="entry name" value="Phosphatidic acid phosphatase type 2/haloperoxidase"/>
    <property type="match status" value="1"/>
</dbReference>
<evidence type="ECO:0000256" key="7">
    <source>
        <dbReference type="ARBA" id="ARBA00038324"/>
    </source>
</evidence>
<feature type="transmembrane region" description="Helical" evidence="8">
    <location>
        <begin position="121"/>
        <end position="139"/>
    </location>
</feature>
<accession>E2AW89</accession>
<feature type="transmembrane region" description="Helical" evidence="8">
    <location>
        <begin position="96"/>
        <end position="115"/>
    </location>
</feature>
<evidence type="ECO:0000259" key="9">
    <source>
        <dbReference type="SMART" id="SM00014"/>
    </source>
</evidence>
<dbReference type="EMBL" id="GL443262">
    <property type="protein sequence ID" value="EFN62311.1"/>
    <property type="molecule type" value="Genomic_DNA"/>
</dbReference>
<evidence type="ECO:0000256" key="2">
    <source>
        <dbReference type="ARBA" id="ARBA00022692"/>
    </source>
</evidence>
<keyword evidence="6 8" id="KW-0472">Membrane</keyword>
<reference evidence="10 11" key="1">
    <citation type="journal article" date="2010" name="Science">
        <title>Genomic comparison of the ants Camponotus floridanus and Harpegnathos saltator.</title>
        <authorList>
            <person name="Bonasio R."/>
            <person name="Zhang G."/>
            <person name="Ye C."/>
            <person name="Mutti N.S."/>
            <person name="Fang X."/>
            <person name="Qin N."/>
            <person name="Donahue G."/>
            <person name="Yang P."/>
            <person name="Li Q."/>
            <person name="Li C."/>
            <person name="Zhang P."/>
            <person name="Huang Z."/>
            <person name="Berger S.L."/>
            <person name="Reinberg D."/>
            <person name="Wang J."/>
            <person name="Liebig J."/>
        </authorList>
    </citation>
    <scope>NUCLEOTIDE SEQUENCE [LARGE SCALE GENOMIC DNA]</scope>
    <source>
        <strain evidence="11">C129</strain>
    </source>
</reference>
<dbReference type="SUPFAM" id="SSF48317">
    <property type="entry name" value="Acid phosphatase/Vanadium-dependent haloperoxidase"/>
    <property type="match status" value="1"/>
</dbReference>
<feature type="transmembrane region" description="Helical" evidence="8">
    <location>
        <begin position="21"/>
        <end position="46"/>
    </location>
</feature>
<feature type="transmembrane region" description="Helical" evidence="8">
    <location>
        <begin position="178"/>
        <end position="202"/>
    </location>
</feature>
<feature type="transmembrane region" description="Helical" evidence="8">
    <location>
        <begin position="312"/>
        <end position="331"/>
    </location>
</feature>
<dbReference type="GO" id="GO:0005789">
    <property type="term" value="C:endoplasmic reticulum membrane"/>
    <property type="evidence" value="ECO:0007669"/>
    <property type="project" value="UniProtKB-SubCell"/>
</dbReference>
<dbReference type="STRING" id="104421.E2AW89"/>
<evidence type="ECO:0000256" key="6">
    <source>
        <dbReference type="ARBA" id="ARBA00023136"/>
    </source>
</evidence>
<protein>
    <submittedName>
        <fullName evidence="10">Sphingosine-1-phosphate phosphatase 1</fullName>
    </submittedName>
</protein>
<gene>
    <name evidence="10" type="ORF">EAG_11966</name>
</gene>
<comment type="subcellular location">
    <subcellularLocation>
        <location evidence="1">Endoplasmic reticulum membrane</location>
        <topology evidence="1">Multi-pass membrane protein</topology>
    </subcellularLocation>
</comment>
<keyword evidence="5 8" id="KW-1133">Transmembrane helix</keyword>
<dbReference type="OrthoDB" id="301434at2759"/>
<dbReference type="Pfam" id="PF01569">
    <property type="entry name" value="PAP2"/>
    <property type="match status" value="1"/>
</dbReference>
<dbReference type="PANTHER" id="PTHR14969">
    <property type="entry name" value="SPHINGOSINE-1-PHOSPHATE PHOSPHOHYDROLASE"/>
    <property type="match status" value="1"/>
</dbReference>
<dbReference type="GO" id="GO:0042392">
    <property type="term" value="F:sphingosine-1-phosphate phosphatase activity"/>
    <property type="evidence" value="ECO:0007669"/>
    <property type="project" value="TreeGrafter"/>
</dbReference>
<evidence type="ECO:0000313" key="11">
    <source>
        <dbReference type="Proteomes" id="UP000000311"/>
    </source>
</evidence>
<feature type="transmembrane region" description="Helical" evidence="8">
    <location>
        <begin position="247"/>
        <end position="267"/>
    </location>
</feature>
<feature type="transmembrane region" description="Helical" evidence="8">
    <location>
        <begin position="58"/>
        <end position="75"/>
    </location>
</feature>
<dbReference type="AlphaFoldDB" id="E2AW89"/>
<keyword evidence="3" id="KW-0378">Hydrolase</keyword>
<evidence type="ECO:0000256" key="3">
    <source>
        <dbReference type="ARBA" id="ARBA00022801"/>
    </source>
</evidence>
<name>E2AW89_CAMFO</name>
<evidence type="ECO:0000256" key="1">
    <source>
        <dbReference type="ARBA" id="ARBA00004477"/>
    </source>
</evidence>
<keyword evidence="2 8" id="KW-0812">Transmembrane</keyword>
<evidence type="ECO:0000256" key="8">
    <source>
        <dbReference type="SAM" id="Phobius"/>
    </source>
</evidence>
<feature type="domain" description="Phosphatidic acid phosphatase type 2/haloperoxidase" evidence="9">
    <location>
        <begin position="55"/>
        <end position="169"/>
    </location>
</feature>